<dbReference type="Pfam" id="PF00646">
    <property type="entry name" value="F-box"/>
    <property type="match status" value="1"/>
</dbReference>
<dbReference type="PROSITE" id="PS50181">
    <property type="entry name" value="FBOX"/>
    <property type="match status" value="1"/>
</dbReference>
<evidence type="ECO:0000313" key="2">
    <source>
        <dbReference type="EMBL" id="GFY99067.1"/>
    </source>
</evidence>
<dbReference type="InterPro" id="IPR017451">
    <property type="entry name" value="F-box-assoc_interact_dom"/>
</dbReference>
<comment type="caution">
    <text evidence="2">The sequence shown here is derived from an EMBL/GenBank/DDBJ whole genome shotgun (WGS) entry which is preliminary data.</text>
</comment>
<organism evidence="2 3">
    <name type="scientific">Actinidia rufa</name>
    <dbReference type="NCBI Taxonomy" id="165716"/>
    <lineage>
        <taxon>Eukaryota</taxon>
        <taxon>Viridiplantae</taxon>
        <taxon>Streptophyta</taxon>
        <taxon>Embryophyta</taxon>
        <taxon>Tracheophyta</taxon>
        <taxon>Spermatophyta</taxon>
        <taxon>Magnoliopsida</taxon>
        <taxon>eudicotyledons</taxon>
        <taxon>Gunneridae</taxon>
        <taxon>Pentapetalae</taxon>
        <taxon>asterids</taxon>
        <taxon>Ericales</taxon>
        <taxon>Actinidiaceae</taxon>
        <taxon>Actinidia</taxon>
    </lineage>
</organism>
<dbReference type="InterPro" id="IPR036047">
    <property type="entry name" value="F-box-like_dom_sf"/>
</dbReference>
<dbReference type="AlphaFoldDB" id="A0A7J0FMA5"/>
<keyword evidence="3" id="KW-1185">Reference proteome</keyword>
<feature type="domain" description="F-box" evidence="1">
    <location>
        <begin position="1"/>
        <end position="45"/>
    </location>
</feature>
<dbReference type="PANTHER" id="PTHR31672">
    <property type="entry name" value="BNACNNG10540D PROTEIN"/>
    <property type="match status" value="1"/>
</dbReference>
<dbReference type="SMART" id="SM00256">
    <property type="entry name" value="FBOX"/>
    <property type="match status" value="1"/>
</dbReference>
<dbReference type="EMBL" id="BJWL01000013">
    <property type="protein sequence ID" value="GFY99067.1"/>
    <property type="molecule type" value="Genomic_DNA"/>
</dbReference>
<dbReference type="Pfam" id="PF07734">
    <property type="entry name" value="FBA_1"/>
    <property type="match status" value="1"/>
</dbReference>
<proteinExistence type="predicted"/>
<evidence type="ECO:0000259" key="1">
    <source>
        <dbReference type="PROSITE" id="PS50181"/>
    </source>
</evidence>
<reference evidence="2 3" key="1">
    <citation type="submission" date="2019-07" db="EMBL/GenBank/DDBJ databases">
        <title>De Novo Assembly of kiwifruit Actinidia rufa.</title>
        <authorList>
            <person name="Sugita-Konishi S."/>
            <person name="Sato K."/>
            <person name="Mori E."/>
            <person name="Abe Y."/>
            <person name="Kisaki G."/>
            <person name="Hamano K."/>
            <person name="Suezawa K."/>
            <person name="Otani M."/>
            <person name="Fukuda T."/>
            <person name="Manabe T."/>
            <person name="Gomi K."/>
            <person name="Tabuchi M."/>
            <person name="Akimitsu K."/>
            <person name="Kataoka I."/>
        </authorList>
    </citation>
    <scope>NUCLEOTIDE SEQUENCE [LARGE SCALE GENOMIC DNA]</scope>
    <source>
        <strain evidence="3">cv. Fuchu</strain>
    </source>
</reference>
<dbReference type="NCBIfam" id="TIGR01640">
    <property type="entry name" value="F_box_assoc_1"/>
    <property type="match status" value="1"/>
</dbReference>
<dbReference type="InterPro" id="IPR001810">
    <property type="entry name" value="F-box_dom"/>
</dbReference>
<protein>
    <submittedName>
        <fullName evidence="2">F-box family protein</fullName>
    </submittedName>
</protein>
<sequence length="380" mass="43588">MSDYIPNDLLIEVLARLPVNSLIRFKSVCKSWYSLIKSPIFINKQLDHSKTNTDKLLIRLYTATDKKEHYLLFHDDEKFGGEYSELEFPFRIKFGYFRVVGSCNGLLCLCDDYFRDSPDIILWNPSIRKSVTLPIPYKPQCPHMFVLGFGAHPTTHEYKVVRIVYEKGEDLNYLKFPSKVEIYTQGTGSWRGIGSYVPPHGIVEFMWSQVFMKGAVHWVANDPCVDVGYRNLVMSFDMGEETFYEMMLPPTLAEQNPTALSVKLFGESLAVLCRGQRDSGCCCIWVMKEYRVVESWTKLFNINLPGMFDRTSGFRKNGEVLLSTSNNCLLSFDARTKKIINTGIRGSPHAFYVEPFVDTLLLGDKEDGPLQGASDFQERW</sequence>
<dbReference type="OrthoDB" id="1867629at2759"/>
<gene>
    <name evidence="2" type="ORF">Acr_13g0004680</name>
</gene>
<dbReference type="Proteomes" id="UP000585474">
    <property type="component" value="Unassembled WGS sequence"/>
</dbReference>
<accession>A0A7J0FMA5</accession>
<dbReference type="SUPFAM" id="SSF81383">
    <property type="entry name" value="F-box domain"/>
    <property type="match status" value="1"/>
</dbReference>
<dbReference type="InterPro" id="IPR050796">
    <property type="entry name" value="SCF_F-box_component"/>
</dbReference>
<dbReference type="PANTHER" id="PTHR31672:SF10">
    <property type="entry name" value="F-BOX DOMAIN-CONTAINING PROTEIN"/>
    <property type="match status" value="1"/>
</dbReference>
<dbReference type="InterPro" id="IPR006527">
    <property type="entry name" value="F-box-assoc_dom_typ1"/>
</dbReference>
<evidence type="ECO:0000313" key="3">
    <source>
        <dbReference type="Proteomes" id="UP000585474"/>
    </source>
</evidence>
<dbReference type="CDD" id="cd22157">
    <property type="entry name" value="F-box_AtFBW1-like"/>
    <property type="match status" value="1"/>
</dbReference>
<name>A0A7J0FMA5_9ERIC</name>
<dbReference type="Gene3D" id="1.20.1280.50">
    <property type="match status" value="1"/>
</dbReference>